<proteinExistence type="predicted"/>
<protein>
    <submittedName>
        <fullName evidence="2">Uncharacterized protein</fullName>
    </submittedName>
</protein>
<accession>A0A0U5FPF1</accession>
<dbReference type="Proteomes" id="UP000054771">
    <property type="component" value="Unassembled WGS sequence"/>
</dbReference>
<feature type="region of interest" description="Disordered" evidence="1">
    <location>
        <begin position="93"/>
        <end position="123"/>
    </location>
</feature>
<dbReference type="AlphaFoldDB" id="A0A0U5FPF1"/>
<sequence>MSNPQSTKKTDPYSPSLQPIGEPPRHSYQYPSGDVTTETQDQPHFLNLTEPHVGQSNEFTHYGQGQARFENMGTQADYACGFSTGSWYKEGVGMESGAIRGQKPGEKTGEDTGERSEGVTDDF</sequence>
<organism evidence="2 3">
    <name type="scientific">Aspergillus calidoustus</name>
    <dbReference type="NCBI Taxonomy" id="454130"/>
    <lineage>
        <taxon>Eukaryota</taxon>
        <taxon>Fungi</taxon>
        <taxon>Dikarya</taxon>
        <taxon>Ascomycota</taxon>
        <taxon>Pezizomycotina</taxon>
        <taxon>Eurotiomycetes</taxon>
        <taxon>Eurotiomycetidae</taxon>
        <taxon>Eurotiales</taxon>
        <taxon>Aspergillaceae</taxon>
        <taxon>Aspergillus</taxon>
        <taxon>Aspergillus subgen. Nidulantes</taxon>
    </lineage>
</organism>
<feature type="region of interest" description="Disordered" evidence="1">
    <location>
        <begin position="1"/>
        <end position="59"/>
    </location>
</feature>
<feature type="compositionally biased region" description="Basic and acidic residues" evidence="1">
    <location>
        <begin position="103"/>
        <end position="123"/>
    </location>
</feature>
<feature type="compositionally biased region" description="Polar residues" evidence="1">
    <location>
        <begin position="1"/>
        <end position="17"/>
    </location>
</feature>
<evidence type="ECO:0000313" key="3">
    <source>
        <dbReference type="Proteomes" id="UP000054771"/>
    </source>
</evidence>
<evidence type="ECO:0000313" key="2">
    <source>
        <dbReference type="EMBL" id="CEL01344.1"/>
    </source>
</evidence>
<dbReference type="EMBL" id="CDMC01000001">
    <property type="protein sequence ID" value="CEL01344.1"/>
    <property type="molecule type" value="Genomic_DNA"/>
</dbReference>
<reference evidence="3" key="1">
    <citation type="journal article" date="2016" name="Genome Announc.">
        <title>Draft genome sequences of fungus Aspergillus calidoustus.</title>
        <authorList>
            <person name="Horn F."/>
            <person name="Linde J."/>
            <person name="Mattern D.J."/>
            <person name="Walther G."/>
            <person name="Guthke R."/>
            <person name="Scherlach K."/>
            <person name="Martin K."/>
            <person name="Brakhage A.A."/>
            <person name="Petzke L."/>
            <person name="Valiante V."/>
        </authorList>
    </citation>
    <scope>NUCLEOTIDE SEQUENCE [LARGE SCALE GENOMIC DNA]</scope>
    <source>
        <strain evidence="3">SF006504</strain>
    </source>
</reference>
<evidence type="ECO:0000256" key="1">
    <source>
        <dbReference type="SAM" id="MobiDB-lite"/>
    </source>
</evidence>
<gene>
    <name evidence="2" type="ORF">ASPCAL00929</name>
</gene>
<name>A0A0U5FPF1_ASPCI</name>
<keyword evidence="3" id="KW-1185">Reference proteome</keyword>